<dbReference type="OrthoDB" id="2635672at2759"/>
<dbReference type="SUPFAM" id="SSF52047">
    <property type="entry name" value="RNI-like"/>
    <property type="match status" value="1"/>
</dbReference>
<reference evidence="1 2" key="1">
    <citation type="journal article" date="2010" name="Proc. Natl. Acad. Sci. U.S.A.">
        <title>Insights into evolution of multicellular fungi from the assembled chromosomes of the mushroom Coprinopsis cinerea (Coprinus cinereus).</title>
        <authorList>
            <person name="Stajich J.E."/>
            <person name="Wilke S.K."/>
            <person name="Ahren D."/>
            <person name="Au C.H."/>
            <person name="Birren B.W."/>
            <person name="Borodovsky M."/>
            <person name="Burns C."/>
            <person name="Canback B."/>
            <person name="Casselton L.A."/>
            <person name="Cheng C.K."/>
            <person name="Deng J."/>
            <person name="Dietrich F.S."/>
            <person name="Fargo D.C."/>
            <person name="Farman M.L."/>
            <person name="Gathman A.C."/>
            <person name="Goldberg J."/>
            <person name="Guigo R."/>
            <person name="Hoegger P.J."/>
            <person name="Hooker J.B."/>
            <person name="Huggins A."/>
            <person name="James T.Y."/>
            <person name="Kamada T."/>
            <person name="Kilaru S."/>
            <person name="Kodira C."/>
            <person name="Kues U."/>
            <person name="Kupfer D."/>
            <person name="Kwan H.S."/>
            <person name="Lomsadze A."/>
            <person name="Li W."/>
            <person name="Lilly W.W."/>
            <person name="Ma L.J."/>
            <person name="Mackey A.J."/>
            <person name="Manning G."/>
            <person name="Martin F."/>
            <person name="Muraguchi H."/>
            <person name="Natvig D.O."/>
            <person name="Palmerini H."/>
            <person name="Ramesh M.A."/>
            <person name="Rehmeyer C.J."/>
            <person name="Roe B.A."/>
            <person name="Shenoy N."/>
            <person name="Stanke M."/>
            <person name="Ter-Hovhannisyan V."/>
            <person name="Tunlid A."/>
            <person name="Velagapudi R."/>
            <person name="Vision T.J."/>
            <person name="Zeng Q."/>
            <person name="Zolan M.E."/>
            <person name="Pukkila P.J."/>
        </authorList>
    </citation>
    <scope>NUCLEOTIDE SEQUENCE [LARGE SCALE GENOMIC DNA]</scope>
    <source>
        <strain evidence="2">Okayama-7 / 130 / ATCC MYA-4618 / FGSC 9003</strain>
    </source>
</reference>
<dbReference type="Gene3D" id="3.80.10.10">
    <property type="entry name" value="Ribonuclease Inhibitor"/>
    <property type="match status" value="1"/>
</dbReference>
<sequence>MLASTAGGNDAKTPALSLLPSELLHEILGAADLASSTLFTLALSSRSFYHTALSLYLAKIGCPHPRERITLAPPSTTDRCFDALTALRLPFFVDETEELVFISHSMDDPFLHHIARLQSTLGRLRRFRRVVLKWKGRRISGPPPSQLSSVYPALGLLLNTILEKGCESLEIHGLNWTSDECQCIPVFPSKSVLTTAVSSVRRILGLKQAFDSNESVLDGRYWKYRVSPGKTPLPMITLSTSAREKTCLRTLTIDSYAMWTPPLLQWLYSTLLTSPVEELKLANFQLEDQLNLSWFVASSLFSEAAPHLKRLGLGEFYYPSIEELNKWVSSFQQLTSLTIDKLDLPWYAGLRRPAFSVLESCPALPNLEELRVDGTWFANTFKAFTEADFPNLRRLTIVTRLLHLSSGTSVDPFVVALKRVAVVHAKEQNRFTITMEWVAADVGMFYAWTVTVGTQILGDWVACISHLVLRLGRSQTFTISSRRTSEAGPPAAFSLFLARFVNAGPLQIISMDREEVS</sequence>
<dbReference type="AlphaFoldDB" id="A8N3M2"/>
<dbReference type="GeneID" id="6005918"/>
<organism evidence="1 2">
    <name type="scientific">Coprinopsis cinerea (strain Okayama-7 / 130 / ATCC MYA-4618 / FGSC 9003)</name>
    <name type="common">Inky cap fungus</name>
    <name type="synonym">Hormographiella aspergillata</name>
    <dbReference type="NCBI Taxonomy" id="240176"/>
    <lineage>
        <taxon>Eukaryota</taxon>
        <taxon>Fungi</taxon>
        <taxon>Dikarya</taxon>
        <taxon>Basidiomycota</taxon>
        <taxon>Agaricomycotina</taxon>
        <taxon>Agaricomycetes</taxon>
        <taxon>Agaricomycetidae</taxon>
        <taxon>Agaricales</taxon>
        <taxon>Agaricineae</taxon>
        <taxon>Psathyrellaceae</taxon>
        <taxon>Coprinopsis</taxon>
    </lineage>
</organism>
<evidence type="ECO:0000313" key="2">
    <source>
        <dbReference type="Proteomes" id="UP000001861"/>
    </source>
</evidence>
<protein>
    <submittedName>
        <fullName evidence="1">Uncharacterized protein</fullName>
    </submittedName>
</protein>
<dbReference type="Proteomes" id="UP000001861">
    <property type="component" value="Unassembled WGS sequence"/>
</dbReference>
<dbReference type="VEuPathDB" id="FungiDB:CC1G_00667"/>
<dbReference type="InParanoid" id="A8N3M2"/>
<evidence type="ECO:0000313" key="1">
    <source>
        <dbReference type="EMBL" id="EAU92448.2"/>
    </source>
</evidence>
<dbReference type="HOGENOM" id="CLU_526765_0_0_1"/>
<proteinExistence type="predicted"/>
<keyword evidence="2" id="KW-1185">Reference proteome</keyword>
<dbReference type="InterPro" id="IPR032675">
    <property type="entry name" value="LRR_dom_sf"/>
</dbReference>
<comment type="caution">
    <text evidence="1">The sequence shown here is derived from an EMBL/GenBank/DDBJ whole genome shotgun (WGS) entry which is preliminary data.</text>
</comment>
<name>A8N3M2_COPC7</name>
<gene>
    <name evidence="1" type="ORF">CC1G_00667</name>
</gene>
<dbReference type="EMBL" id="AACS02000001">
    <property type="protein sequence ID" value="EAU92448.2"/>
    <property type="molecule type" value="Genomic_DNA"/>
</dbReference>
<dbReference type="KEGG" id="cci:CC1G_00667"/>
<accession>A8N3M2</accession>
<dbReference type="RefSeq" id="XP_001829488.2">
    <property type="nucleotide sequence ID" value="XM_001829436.2"/>
</dbReference>